<keyword evidence="11" id="KW-0378">Hydrolase</keyword>
<evidence type="ECO:0000256" key="2">
    <source>
        <dbReference type="ARBA" id="ARBA00001913"/>
    </source>
</evidence>
<gene>
    <name evidence="19" type="primary">LOC105268456</name>
</gene>
<dbReference type="PANTHER" id="PTHR10907">
    <property type="entry name" value="REGUCALCIN"/>
    <property type="match status" value="1"/>
</dbReference>
<dbReference type="PANTHER" id="PTHR10907:SF66">
    <property type="entry name" value="MIP34848P1-RELATED"/>
    <property type="match status" value="1"/>
</dbReference>
<comment type="cofactor">
    <cofactor evidence="2">
        <name>Ca(2+)</name>
        <dbReference type="ChEBI" id="CHEBI:29108"/>
    </cofactor>
</comment>
<feature type="domain" description="SMP-30/Gluconolactonase/LRE-like region" evidence="17">
    <location>
        <begin position="49"/>
        <end position="305"/>
    </location>
</feature>
<reference evidence="19" key="1">
    <citation type="submission" date="2025-08" db="UniProtKB">
        <authorList>
            <consortium name="RefSeq"/>
        </authorList>
    </citation>
    <scope>IDENTIFICATION</scope>
    <source>
        <strain evidence="19">USDA-PBARC FA_bdor</strain>
        <tissue evidence="19">Whole organism</tissue>
    </source>
</reference>
<dbReference type="AlphaFoldDB" id="A0A9R1TBG5"/>
<accession>A0A9R1TBG5</accession>
<evidence type="ECO:0000256" key="16">
    <source>
        <dbReference type="SAM" id="SignalP"/>
    </source>
</evidence>
<dbReference type="FunFam" id="2.120.10.30:FF:000027">
    <property type="entry name" value="Regucalcin homologue"/>
    <property type="match status" value="1"/>
</dbReference>
<comment type="subcellular location">
    <subcellularLocation>
        <location evidence="5">Cytoplasm</location>
    </subcellularLocation>
</comment>
<organism evidence="18 19">
    <name type="scientific">Fopius arisanus</name>
    <dbReference type="NCBI Taxonomy" id="64838"/>
    <lineage>
        <taxon>Eukaryota</taxon>
        <taxon>Metazoa</taxon>
        <taxon>Ecdysozoa</taxon>
        <taxon>Arthropoda</taxon>
        <taxon>Hexapoda</taxon>
        <taxon>Insecta</taxon>
        <taxon>Pterygota</taxon>
        <taxon>Neoptera</taxon>
        <taxon>Endopterygota</taxon>
        <taxon>Hymenoptera</taxon>
        <taxon>Apocrita</taxon>
        <taxon>Ichneumonoidea</taxon>
        <taxon>Braconidae</taxon>
        <taxon>Opiinae</taxon>
        <taxon>Fopius</taxon>
    </lineage>
</organism>
<dbReference type="Pfam" id="PF08450">
    <property type="entry name" value="SGL"/>
    <property type="match status" value="1"/>
</dbReference>
<comment type="cofactor">
    <cofactor evidence="4">
        <name>Mg(2+)</name>
        <dbReference type="ChEBI" id="CHEBI:18420"/>
    </cofactor>
</comment>
<dbReference type="EC" id="3.1.1.17" evidence="7"/>
<keyword evidence="18" id="KW-1185">Reference proteome</keyword>
<keyword evidence="9" id="KW-0963">Cytoplasm</keyword>
<dbReference type="GO" id="GO:0030234">
    <property type="term" value="F:enzyme regulator activity"/>
    <property type="evidence" value="ECO:0007669"/>
    <property type="project" value="InterPro"/>
</dbReference>
<feature type="binding site" evidence="15">
    <location>
        <position position="51"/>
    </location>
    <ligand>
        <name>a divalent metal cation</name>
        <dbReference type="ChEBI" id="CHEBI:60240"/>
    </ligand>
</feature>
<dbReference type="GO" id="GO:0005737">
    <property type="term" value="C:cytoplasm"/>
    <property type="evidence" value="ECO:0007669"/>
    <property type="project" value="UniProtKB-SubCell"/>
</dbReference>
<dbReference type="GO" id="GO:0004341">
    <property type="term" value="F:gluconolactonase activity"/>
    <property type="evidence" value="ECO:0007669"/>
    <property type="project" value="UniProtKB-EC"/>
</dbReference>
<comment type="cofactor">
    <cofactor evidence="3">
        <name>Mn(2+)</name>
        <dbReference type="ChEBI" id="CHEBI:29035"/>
    </cofactor>
</comment>
<dbReference type="RefSeq" id="XP_011306335.1">
    <property type="nucleotide sequence ID" value="XM_011308033.1"/>
</dbReference>
<comment type="cofactor">
    <cofactor evidence="15">
        <name>Zn(2+)</name>
        <dbReference type="ChEBI" id="CHEBI:29105"/>
    </cofactor>
    <text evidence="15">Binds 1 divalent metal cation per subunit.</text>
</comment>
<comment type="catalytic activity">
    <reaction evidence="1">
        <text>D-glucono-1,5-lactone + H2O = D-gluconate + H(+)</text>
        <dbReference type="Rhea" id="RHEA:10440"/>
        <dbReference type="ChEBI" id="CHEBI:15377"/>
        <dbReference type="ChEBI" id="CHEBI:15378"/>
        <dbReference type="ChEBI" id="CHEBI:16217"/>
        <dbReference type="ChEBI" id="CHEBI:18391"/>
        <dbReference type="EC" id="3.1.1.17"/>
    </reaction>
</comment>
<evidence type="ECO:0000256" key="10">
    <source>
        <dbReference type="ARBA" id="ARBA00022723"/>
    </source>
</evidence>
<evidence type="ECO:0000256" key="15">
    <source>
        <dbReference type="PIRSR" id="PIRSR605511-2"/>
    </source>
</evidence>
<feature type="binding site" evidence="15">
    <location>
        <position position="246"/>
    </location>
    <ligand>
        <name>a divalent metal cation</name>
        <dbReference type="ChEBI" id="CHEBI:60240"/>
    </ligand>
</feature>
<evidence type="ECO:0000256" key="13">
    <source>
        <dbReference type="ARBA" id="ARBA00032464"/>
    </source>
</evidence>
<dbReference type="GO" id="GO:0005509">
    <property type="term" value="F:calcium ion binding"/>
    <property type="evidence" value="ECO:0007669"/>
    <property type="project" value="InterPro"/>
</dbReference>
<evidence type="ECO:0000313" key="18">
    <source>
        <dbReference type="Proteomes" id="UP000694866"/>
    </source>
</evidence>
<dbReference type="Proteomes" id="UP000694866">
    <property type="component" value="Unplaced"/>
</dbReference>
<evidence type="ECO:0000313" key="19">
    <source>
        <dbReference type="RefSeq" id="XP_011306335.1"/>
    </source>
</evidence>
<dbReference type="KEGG" id="fas:105268456"/>
<dbReference type="InterPro" id="IPR013658">
    <property type="entry name" value="SGL"/>
</dbReference>
<dbReference type="SUPFAM" id="SSF63829">
    <property type="entry name" value="Calcium-dependent phosphotriesterase"/>
    <property type="match status" value="1"/>
</dbReference>
<dbReference type="InterPro" id="IPR011042">
    <property type="entry name" value="6-blade_b-propeller_TolB-like"/>
</dbReference>
<feature type="binding site" evidence="15">
    <location>
        <position position="145"/>
    </location>
    <ligand>
        <name>substrate</name>
    </ligand>
</feature>
<evidence type="ECO:0000256" key="11">
    <source>
        <dbReference type="ARBA" id="ARBA00022801"/>
    </source>
</evidence>
<proteinExistence type="inferred from homology"/>
<feature type="chain" id="PRO_5040214297" description="Regucalcin" evidence="16">
    <location>
        <begin position="30"/>
        <end position="341"/>
    </location>
</feature>
<evidence type="ECO:0000256" key="6">
    <source>
        <dbReference type="ARBA" id="ARBA00008853"/>
    </source>
</evidence>
<evidence type="ECO:0000256" key="8">
    <source>
        <dbReference type="ARBA" id="ARBA00016808"/>
    </source>
</evidence>
<dbReference type="GO" id="GO:0019853">
    <property type="term" value="P:L-ascorbic acid biosynthetic process"/>
    <property type="evidence" value="ECO:0007669"/>
    <property type="project" value="TreeGrafter"/>
</dbReference>
<dbReference type="GeneID" id="105268456"/>
<keyword evidence="16" id="KW-0732">Signal</keyword>
<keyword evidence="15" id="KW-0862">Zinc</keyword>
<evidence type="ECO:0000256" key="5">
    <source>
        <dbReference type="ARBA" id="ARBA00004496"/>
    </source>
</evidence>
<dbReference type="OrthoDB" id="423498at2759"/>
<name>A0A9R1TBG5_9HYME</name>
<evidence type="ECO:0000256" key="12">
    <source>
        <dbReference type="ARBA" id="ARBA00022837"/>
    </source>
</evidence>
<protein>
    <recommendedName>
        <fullName evidence="8">Regucalcin</fullName>
        <ecNumber evidence="7">3.1.1.17</ecNumber>
    </recommendedName>
    <alternativeName>
        <fullName evidence="13">Gluconolactonase</fullName>
    </alternativeName>
</protein>
<keyword evidence="10 15" id="KW-0479">Metal-binding</keyword>
<dbReference type="PRINTS" id="PR01790">
    <property type="entry name" value="SMP30FAMILY"/>
</dbReference>
<dbReference type="InterPro" id="IPR005511">
    <property type="entry name" value="SMP-30"/>
</dbReference>
<evidence type="ECO:0000256" key="4">
    <source>
        <dbReference type="ARBA" id="ARBA00001946"/>
    </source>
</evidence>
<evidence type="ECO:0000256" key="3">
    <source>
        <dbReference type="ARBA" id="ARBA00001936"/>
    </source>
</evidence>
<dbReference type="InterPro" id="IPR008367">
    <property type="entry name" value="Regucalcin"/>
</dbReference>
<feature type="binding site" evidence="15">
    <location>
        <position position="194"/>
    </location>
    <ligand>
        <name>a divalent metal cation</name>
        <dbReference type="ChEBI" id="CHEBI:60240"/>
    </ligand>
</feature>
<feature type="signal peptide" evidence="16">
    <location>
        <begin position="1"/>
        <end position="29"/>
    </location>
</feature>
<sequence length="341" mass="37636">MTSVISEVRSLSVMTNLWILVLGLAVVEASRDQKQRELRIVPVTEPHVLSEGPHWDRATQVLYFVDITSQKIMRLNPRTSEVTEAYIKNGPVGVFVPVAGRNNTFWAGSGTDLVEVQWNPKYNDPNPRIRVLSRIDKDRNFTRFNDGKVDPAGRFWAGSLGSKGNQALDNLGSLYRFSPNGTPTRIISPVSISNGLCWSHDNSTFYYIDSPTLQVVAYNYNVSTGNISNKRVVFTLKKIHKDEVPDGMTIDAQGHLWVAIHSGGRVIQVDPKTGKEIRAVKLPVMAVTSVAFGGPNLDVLYVTSGREGLSRRQLRRQPLAGSVFAVHGLGTTGAPMLNVKI</sequence>
<dbReference type="PRINTS" id="PR01791">
    <property type="entry name" value="REGUCALCIN"/>
</dbReference>
<evidence type="ECO:0000259" key="17">
    <source>
        <dbReference type="Pfam" id="PF08450"/>
    </source>
</evidence>
<evidence type="ECO:0000256" key="1">
    <source>
        <dbReference type="ARBA" id="ARBA00001589"/>
    </source>
</evidence>
<dbReference type="Gene3D" id="2.120.10.30">
    <property type="entry name" value="TolB, C-terminal domain"/>
    <property type="match status" value="1"/>
</dbReference>
<comment type="similarity">
    <text evidence="6">Belongs to the SMP-30/CGR1 family.</text>
</comment>
<evidence type="ECO:0000256" key="7">
    <source>
        <dbReference type="ARBA" id="ARBA00013227"/>
    </source>
</evidence>
<keyword evidence="12" id="KW-0106">Calcium</keyword>
<feature type="binding site" evidence="15">
    <location>
        <position position="143"/>
    </location>
    <ligand>
        <name>substrate</name>
    </ligand>
</feature>
<evidence type="ECO:0000256" key="9">
    <source>
        <dbReference type="ARBA" id="ARBA00022490"/>
    </source>
</evidence>
<evidence type="ECO:0000256" key="14">
    <source>
        <dbReference type="PIRSR" id="PIRSR605511-1"/>
    </source>
</evidence>
<feature type="active site" description="Proton donor/acceptor" evidence="14">
    <location>
        <position position="246"/>
    </location>
</feature>